<dbReference type="FunFam" id="3.30.1370.10:FF:000014">
    <property type="entry name" value="KRR1 small subunit processome component"/>
    <property type="match status" value="1"/>
</dbReference>
<comment type="subcellular location">
    <subcellularLocation>
        <location evidence="1">Nucleus</location>
        <location evidence="1">Nucleolus</location>
    </subcellularLocation>
</comment>
<dbReference type="InterPro" id="IPR036612">
    <property type="entry name" value="KH_dom_type_1_sf"/>
</dbReference>
<dbReference type="AlphaFoldDB" id="A0A8J4QJD3"/>
<evidence type="ECO:0000313" key="12">
    <source>
        <dbReference type="EMBL" id="KAF3955080.1"/>
    </source>
</evidence>
<evidence type="ECO:0000259" key="11">
    <source>
        <dbReference type="Pfam" id="PF17903"/>
    </source>
</evidence>
<dbReference type="Gene3D" id="3.30.1370.10">
    <property type="entry name" value="K Homology domain, type 1"/>
    <property type="match status" value="1"/>
</dbReference>
<dbReference type="CDD" id="cd22393">
    <property type="entry name" value="KH-I_KRR1_rpt1"/>
    <property type="match status" value="1"/>
</dbReference>
<name>A0A8J4QJD3_9ROSI</name>
<dbReference type="EMBL" id="JRKL02003490">
    <property type="protein sequence ID" value="KAF3955080.1"/>
    <property type="molecule type" value="Genomic_DNA"/>
</dbReference>
<evidence type="ECO:0000256" key="7">
    <source>
        <dbReference type="ARBA" id="ARBA00023274"/>
    </source>
</evidence>
<accession>A0A8J4QJD3</accession>
<dbReference type="GO" id="GO:0003682">
    <property type="term" value="F:chromatin binding"/>
    <property type="evidence" value="ECO:0007669"/>
    <property type="project" value="InterPro"/>
</dbReference>
<dbReference type="GO" id="GO:0003723">
    <property type="term" value="F:RNA binding"/>
    <property type="evidence" value="ECO:0007669"/>
    <property type="project" value="UniProtKB-KW"/>
</dbReference>
<keyword evidence="4" id="KW-0698">rRNA processing</keyword>
<evidence type="ECO:0000256" key="1">
    <source>
        <dbReference type="ARBA" id="ARBA00004604"/>
    </source>
</evidence>
<sequence length="443" mass="48688">MVFCVANNGDISQQPKIKHKGKHDKPKPWDDDPNIDHWKIDKFDFSWNETGVIEVSSFSTLFPGYREKYLQEVWPRWKSGISCELNLVEGSMTVSTTRKTRDPYVIIKARDLIKLLPRSFPVHQDIIITSLTTSLERAIFKVIKILDDETSSRLATWSTIGQFGETVQGKCIPWRGEVGLSTEEIQKFKGLGYVTSGSRHQRMNAIHIRKLSDTELDELKRNRYGDVRGRQANLAESLAQLFLEEASFKQTASKKIIPDIQQKQILVKSSVDAGAATKREPQADDRIKSAGTAGGVPVQQGNLLVGAQIQVLDFPLTSSDHGKDDNGLVPTEGGFKESSVRGTLGRSSDLKECSGVTARATISDSLIIEKVPVATGRDGSINVERSGNVKASTSLLPASNTSLSIRGISGKVNVLAGNANFWSVGCEYGCLQILASLLLSTLW</sequence>
<evidence type="ECO:0000256" key="2">
    <source>
        <dbReference type="ARBA" id="ARBA00009344"/>
    </source>
</evidence>
<evidence type="ECO:0000259" key="10">
    <source>
        <dbReference type="Pfam" id="PF06047"/>
    </source>
</evidence>
<keyword evidence="6" id="KW-0539">Nucleus</keyword>
<feature type="domain" description="KRR1 small subunit processome component first KH" evidence="11">
    <location>
        <begin position="56"/>
        <end position="124"/>
    </location>
</feature>
<keyword evidence="13" id="KW-1185">Reference proteome</keyword>
<dbReference type="OrthoDB" id="1814530at2759"/>
<dbReference type="InterPro" id="IPR024166">
    <property type="entry name" value="rRNA_assembly_KRR1"/>
</dbReference>
<comment type="caution">
    <text evidence="12">The sequence shown here is derived from an EMBL/GenBank/DDBJ whole genome shotgun (WGS) entry which is preliminary data.</text>
</comment>
<protein>
    <recommendedName>
        <fullName evidence="8">KRR-R motif-containing protein 1</fullName>
    </recommendedName>
</protein>
<gene>
    <name evidence="12" type="ORF">CMV_019659</name>
</gene>
<dbReference type="PANTHER" id="PTHR12581">
    <property type="entry name" value="HIV-1 REV BINDING PROTEIN 2, 3"/>
    <property type="match status" value="1"/>
</dbReference>
<reference evidence="12" key="1">
    <citation type="submission" date="2020-03" db="EMBL/GenBank/DDBJ databases">
        <title>Castanea mollissima Vanexum genome sequencing.</title>
        <authorList>
            <person name="Staton M."/>
        </authorList>
    </citation>
    <scope>NUCLEOTIDE SEQUENCE</scope>
    <source>
        <tissue evidence="12">Leaf</tissue>
    </source>
</reference>
<comment type="similarity">
    <text evidence="2">Belongs to the KRR1 family.</text>
</comment>
<evidence type="ECO:0000256" key="8">
    <source>
        <dbReference type="ARBA" id="ARBA00032993"/>
    </source>
</evidence>
<evidence type="ECO:0000313" key="13">
    <source>
        <dbReference type="Proteomes" id="UP000737018"/>
    </source>
</evidence>
<evidence type="ECO:0000256" key="4">
    <source>
        <dbReference type="ARBA" id="ARBA00022552"/>
    </source>
</evidence>
<dbReference type="PANTHER" id="PTHR12581:SF0">
    <property type="entry name" value="KRR1 SMALL SUBUNIT PROCESSOME COMPONENT HOMOLOG"/>
    <property type="match status" value="1"/>
</dbReference>
<feature type="domain" description="NF-kappa-B-activating protein C-terminal" evidence="10">
    <location>
        <begin position="168"/>
        <end position="220"/>
    </location>
</feature>
<evidence type="ECO:0000256" key="6">
    <source>
        <dbReference type="ARBA" id="ARBA00023242"/>
    </source>
</evidence>
<dbReference type="InterPro" id="IPR048550">
    <property type="entry name" value="KRR1-like_KH1_euk"/>
</dbReference>
<dbReference type="GO" id="GO:0032040">
    <property type="term" value="C:small-subunit processome"/>
    <property type="evidence" value="ECO:0007669"/>
    <property type="project" value="TreeGrafter"/>
</dbReference>
<feature type="compositionally biased region" description="Basic residues" evidence="9">
    <location>
        <begin position="16"/>
        <end position="25"/>
    </location>
</feature>
<dbReference type="Pfam" id="PF06047">
    <property type="entry name" value="Nkap_C"/>
    <property type="match status" value="1"/>
</dbReference>
<dbReference type="Pfam" id="PF17903">
    <property type="entry name" value="KH_KRR1_1st"/>
    <property type="match status" value="1"/>
</dbReference>
<organism evidence="12 13">
    <name type="scientific">Castanea mollissima</name>
    <name type="common">Chinese chestnut</name>
    <dbReference type="NCBI Taxonomy" id="60419"/>
    <lineage>
        <taxon>Eukaryota</taxon>
        <taxon>Viridiplantae</taxon>
        <taxon>Streptophyta</taxon>
        <taxon>Embryophyta</taxon>
        <taxon>Tracheophyta</taxon>
        <taxon>Spermatophyta</taxon>
        <taxon>Magnoliopsida</taxon>
        <taxon>eudicotyledons</taxon>
        <taxon>Gunneridae</taxon>
        <taxon>Pentapetalae</taxon>
        <taxon>rosids</taxon>
        <taxon>fabids</taxon>
        <taxon>Fagales</taxon>
        <taxon>Fagaceae</taxon>
        <taxon>Castanea</taxon>
    </lineage>
</organism>
<evidence type="ECO:0000256" key="3">
    <source>
        <dbReference type="ARBA" id="ARBA00022517"/>
    </source>
</evidence>
<evidence type="ECO:0000256" key="5">
    <source>
        <dbReference type="ARBA" id="ARBA00022884"/>
    </source>
</evidence>
<proteinExistence type="inferred from homology"/>
<keyword evidence="3" id="KW-0690">Ribosome biogenesis</keyword>
<dbReference type="InterPro" id="IPR041174">
    <property type="entry name" value="KRR1-like_KH1"/>
</dbReference>
<dbReference type="InterPro" id="IPR009269">
    <property type="entry name" value="NKAP_C"/>
</dbReference>
<evidence type="ECO:0000256" key="9">
    <source>
        <dbReference type="SAM" id="MobiDB-lite"/>
    </source>
</evidence>
<feature type="region of interest" description="Disordered" evidence="9">
    <location>
        <begin position="6"/>
        <end position="31"/>
    </location>
</feature>
<keyword evidence="7" id="KW-0687">Ribonucleoprotein</keyword>
<keyword evidence="5" id="KW-0694">RNA-binding</keyword>
<dbReference type="GO" id="GO:0006364">
    <property type="term" value="P:rRNA processing"/>
    <property type="evidence" value="ECO:0007669"/>
    <property type="project" value="UniProtKB-KW"/>
</dbReference>
<dbReference type="Proteomes" id="UP000737018">
    <property type="component" value="Unassembled WGS sequence"/>
</dbReference>